<evidence type="ECO:0000313" key="12">
    <source>
        <dbReference type="EMBL" id="RNM40710.1"/>
    </source>
</evidence>
<evidence type="ECO:0000256" key="7">
    <source>
        <dbReference type="ARBA" id="ARBA00022837"/>
    </source>
</evidence>
<keyword evidence="4" id="KW-0349">Heme</keyword>
<accession>A0A3N0IW98</accession>
<evidence type="ECO:0000256" key="9">
    <source>
        <dbReference type="ARBA" id="ARBA00023004"/>
    </source>
</evidence>
<dbReference type="RefSeq" id="WP_114544849.1">
    <property type="nucleotide sequence ID" value="NZ_CATYLB010000001.1"/>
</dbReference>
<evidence type="ECO:0000313" key="14">
    <source>
        <dbReference type="Proteomes" id="UP000270112"/>
    </source>
</evidence>
<evidence type="ECO:0000313" key="13">
    <source>
        <dbReference type="Proteomes" id="UP000253817"/>
    </source>
</evidence>
<dbReference type="Pfam" id="PF02335">
    <property type="entry name" value="Cytochrom_C552"/>
    <property type="match status" value="1"/>
</dbReference>
<proteinExistence type="inferred from homology"/>
<evidence type="ECO:0000256" key="4">
    <source>
        <dbReference type="ARBA" id="ARBA00022617"/>
    </source>
</evidence>
<protein>
    <recommendedName>
        <fullName evidence="3">nitrite reductase (cytochrome; ammonia-forming)</fullName>
        <ecNumber evidence="3">1.7.2.2</ecNumber>
    </recommendedName>
</protein>
<dbReference type="AlphaFoldDB" id="A0A3N0IW98"/>
<dbReference type="InterPro" id="IPR003321">
    <property type="entry name" value="Cyt_c552"/>
</dbReference>
<evidence type="ECO:0000256" key="2">
    <source>
        <dbReference type="ARBA" id="ARBA00009288"/>
    </source>
</evidence>
<evidence type="ECO:0000256" key="10">
    <source>
        <dbReference type="ARBA" id="ARBA00049131"/>
    </source>
</evidence>
<name>A0A3N0IW98_9ACTN</name>
<dbReference type="Proteomes" id="UP000270112">
    <property type="component" value="Unassembled WGS sequence"/>
</dbReference>
<dbReference type="PANTHER" id="PTHR30633">
    <property type="entry name" value="CYTOCHROME C-552 RESPIRATORY NITRITE REDUCTASE"/>
    <property type="match status" value="1"/>
</dbReference>
<reference evidence="11 13" key="1">
    <citation type="journal article" date="2018" name="Elife">
        <title>Discovery and characterization of a prevalent human gut bacterial enzyme sufficient for the inactivation of a family of plant toxins.</title>
        <authorList>
            <person name="Koppel N."/>
            <person name="Bisanz J.E."/>
            <person name="Pandelia M.E."/>
            <person name="Turnbaugh P.J."/>
            <person name="Balskus E.P."/>
        </authorList>
    </citation>
    <scope>NUCLEOTIDE SEQUENCE [LARGE SCALE GENOMIC DNA]</scope>
    <source>
        <strain evidence="11 13">DSM 16107</strain>
    </source>
</reference>
<reference evidence="14" key="2">
    <citation type="submission" date="2018-05" db="EMBL/GenBank/DDBJ databases">
        <title>Genome Sequencing of selected type strains of the family Eggerthellaceae.</title>
        <authorList>
            <person name="Danylec N."/>
            <person name="Stoll D.A."/>
            <person name="Doetsch A."/>
            <person name="Huch M."/>
        </authorList>
    </citation>
    <scope>NUCLEOTIDE SEQUENCE [LARGE SCALE GENOMIC DNA]</scope>
    <source>
        <strain evidence="14">DSM 16107</strain>
    </source>
</reference>
<comment type="catalytic activity">
    <reaction evidence="10">
        <text>6 Fe(III)-[cytochrome c] + NH4(+) + 2 H2O = 6 Fe(II)-[cytochrome c] + nitrite + 8 H(+)</text>
        <dbReference type="Rhea" id="RHEA:13089"/>
        <dbReference type="Rhea" id="RHEA-COMP:10350"/>
        <dbReference type="Rhea" id="RHEA-COMP:14399"/>
        <dbReference type="ChEBI" id="CHEBI:15377"/>
        <dbReference type="ChEBI" id="CHEBI:15378"/>
        <dbReference type="ChEBI" id="CHEBI:16301"/>
        <dbReference type="ChEBI" id="CHEBI:28938"/>
        <dbReference type="ChEBI" id="CHEBI:29033"/>
        <dbReference type="ChEBI" id="CHEBI:29034"/>
        <dbReference type="EC" id="1.7.2.2"/>
    </reaction>
</comment>
<dbReference type="EMBL" id="PPTT01000001">
    <property type="protein sequence ID" value="RDB71902.1"/>
    <property type="molecule type" value="Genomic_DNA"/>
</dbReference>
<organism evidence="12 14">
    <name type="scientific">Eggerthella sinensis</name>
    <dbReference type="NCBI Taxonomy" id="242230"/>
    <lineage>
        <taxon>Bacteria</taxon>
        <taxon>Bacillati</taxon>
        <taxon>Actinomycetota</taxon>
        <taxon>Coriobacteriia</taxon>
        <taxon>Eggerthellales</taxon>
        <taxon>Eggerthellaceae</taxon>
        <taxon>Eggerthella</taxon>
    </lineage>
</organism>
<dbReference type="GO" id="GO:0030288">
    <property type="term" value="C:outer membrane-bounded periplasmic space"/>
    <property type="evidence" value="ECO:0007669"/>
    <property type="project" value="TreeGrafter"/>
</dbReference>
<keyword evidence="13" id="KW-1185">Reference proteome</keyword>
<sequence length="450" mass="48709">MDRKKLFTGVSIVSLCTAIGVVGALVGCAPSQSKAESGAAEAATQEADAATMEEWGSRYPLQYGSYAEETIKSGKYEGHYALKQKLLAPAVRVERADGQTDTKLVNPYGTYDDGEVIVSGLKYDSASKQWVVEDSQLDDLSGTRERQGCFACKSSEFNTVYNENGAGVFTEKMTPEFIDSLNGQVWNCGTCHDGDPATNAPDAQLTYWTQLARESFDLLDPGERVCGQCHNSLDYRSRITDQDAMDSFSPYQYGFDVESLYHAAMEDGIYTVDEDTGIELSCLDHPDVEFLQGSVMGELGLTCIDCHMPETTDDASGATYTYHNASASPLENETALEYCLTCHEKQGISSTADMVDMVQAKQAEAAATIAELDVKFEAAYALIKDANQNGGTDEAVLQQARDDYSLAEAYYHATKGGRADGSKVVHNPMATQNYYAQAGNLLDGIATSLG</sequence>
<evidence type="ECO:0000256" key="8">
    <source>
        <dbReference type="ARBA" id="ARBA00023002"/>
    </source>
</evidence>
<dbReference type="SUPFAM" id="SSF48695">
    <property type="entry name" value="Multiheme cytochromes"/>
    <property type="match status" value="1"/>
</dbReference>
<keyword evidence="5" id="KW-0479">Metal-binding</keyword>
<dbReference type="PANTHER" id="PTHR30633:SF0">
    <property type="entry name" value="CYTOCHROME C-552"/>
    <property type="match status" value="1"/>
</dbReference>
<dbReference type="Proteomes" id="UP000253817">
    <property type="component" value="Unassembled WGS sequence"/>
</dbReference>
<evidence type="ECO:0000256" key="1">
    <source>
        <dbReference type="ARBA" id="ARBA00004196"/>
    </source>
</evidence>
<keyword evidence="6" id="KW-0732">Signal</keyword>
<dbReference type="EC" id="1.7.2.2" evidence="3"/>
<gene>
    <name evidence="11" type="ORF">C1876_00955</name>
    <name evidence="12" type="ORF">DMP09_13115</name>
</gene>
<keyword evidence="8" id="KW-0560">Oxidoreductase</keyword>
<keyword evidence="7" id="KW-0106">Calcium</keyword>
<dbReference type="InterPro" id="IPR036280">
    <property type="entry name" value="Multihaem_cyt_sf"/>
</dbReference>
<evidence type="ECO:0000256" key="5">
    <source>
        <dbReference type="ARBA" id="ARBA00022723"/>
    </source>
</evidence>
<comment type="subcellular location">
    <subcellularLocation>
        <location evidence="1">Cell envelope</location>
    </subcellularLocation>
</comment>
<dbReference type="GO" id="GO:0019645">
    <property type="term" value="P:anaerobic electron transport chain"/>
    <property type="evidence" value="ECO:0007669"/>
    <property type="project" value="TreeGrafter"/>
</dbReference>
<evidence type="ECO:0000256" key="3">
    <source>
        <dbReference type="ARBA" id="ARBA00011887"/>
    </source>
</evidence>
<dbReference type="GO" id="GO:0042279">
    <property type="term" value="F:nitrite reductase (cytochrome, ammonia-forming) activity"/>
    <property type="evidence" value="ECO:0007669"/>
    <property type="project" value="UniProtKB-EC"/>
</dbReference>
<evidence type="ECO:0000256" key="6">
    <source>
        <dbReference type="ARBA" id="ARBA00022729"/>
    </source>
</evidence>
<comment type="similarity">
    <text evidence="2">Belongs to the cytochrome c-552 family.</text>
</comment>
<keyword evidence="9" id="KW-0408">Iron</keyword>
<dbReference type="GO" id="GO:0020037">
    <property type="term" value="F:heme binding"/>
    <property type="evidence" value="ECO:0007669"/>
    <property type="project" value="TreeGrafter"/>
</dbReference>
<dbReference type="EMBL" id="QICC01000067">
    <property type="protein sequence ID" value="RNM40710.1"/>
    <property type="molecule type" value="Genomic_DNA"/>
</dbReference>
<reference evidence="12" key="3">
    <citation type="journal article" date="2019" name="Microbiol. Resour. Announc.">
        <title>Draft Genome Sequences of Type Strains of Gordonibacter faecihominis, Paraeggerthella hongkongensis, Parvibacter caecicola,Slackia equolifaciens, Slackia faecicanis, and Slackia isoflavoniconvertens.</title>
        <authorList>
            <person name="Danylec N."/>
            <person name="Stoll D.A."/>
            <person name="Dotsch A."/>
            <person name="Huch M."/>
        </authorList>
    </citation>
    <scope>NUCLEOTIDE SEQUENCE</scope>
    <source>
        <strain evidence="12">DSM 16107</strain>
    </source>
</reference>
<dbReference type="GO" id="GO:0046872">
    <property type="term" value="F:metal ion binding"/>
    <property type="evidence" value="ECO:0007669"/>
    <property type="project" value="UniProtKB-KW"/>
</dbReference>
<dbReference type="OrthoDB" id="3171720at2"/>
<dbReference type="Gene3D" id="1.10.1130.10">
    <property type="entry name" value="Flavocytochrome C3, Chain A"/>
    <property type="match status" value="1"/>
</dbReference>
<dbReference type="PROSITE" id="PS51257">
    <property type="entry name" value="PROKAR_LIPOPROTEIN"/>
    <property type="match status" value="1"/>
</dbReference>
<comment type="caution">
    <text evidence="12">The sequence shown here is derived from an EMBL/GenBank/DDBJ whole genome shotgun (WGS) entry which is preliminary data.</text>
</comment>
<evidence type="ECO:0000313" key="11">
    <source>
        <dbReference type="EMBL" id="RDB71902.1"/>
    </source>
</evidence>